<protein>
    <submittedName>
        <fullName evidence="2">LICD family protein</fullName>
    </submittedName>
</protein>
<dbReference type="EMBL" id="ACKX01000005">
    <property type="protein sequence ID" value="EEJ52707.1"/>
    <property type="molecule type" value="Genomic_DNA"/>
</dbReference>
<dbReference type="InterPro" id="IPR007074">
    <property type="entry name" value="LicD/FKTN/FKRP_NTP_transf"/>
</dbReference>
<dbReference type="PANTHER" id="PTHR43404:SF2">
    <property type="entry name" value="LIPOPOLYSACCHARIDE CHOLINEPHOSPHOTRANSFERASE LICD"/>
    <property type="match status" value="1"/>
</dbReference>
<dbReference type="RefSeq" id="WP_007157557.1">
    <property type="nucleotide sequence ID" value="NZ_GG668535.1"/>
</dbReference>
<dbReference type="STRING" id="585501.HMPREF6123_0022"/>
<keyword evidence="3" id="KW-1185">Reference proteome</keyword>
<dbReference type="HOGENOM" id="CLU_027783_0_0_9"/>
<dbReference type="InParanoid" id="C2KU53"/>
<dbReference type="AlphaFoldDB" id="C2KU53"/>
<dbReference type="Pfam" id="PF04991">
    <property type="entry name" value="LicD"/>
    <property type="match status" value="1"/>
</dbReference>
<evidence type="ECO:0000313" key="2">
    <source>
        <dbReference type="EMBL" id="EEJ52707.1"/>
    </source>
</evidence>
<accession>C2KU53</accession>
<dbReference type="eggNOG" id="COG3475">
    <property type="taxonomic scope" value="Bacteria"/>
</dbReference>
<proteinExistence type="predicted"/>
<name>C2KU53_9FIRM</name>
<reference evidence="2 3" key="1">
    <citation type="submission" date="2009-04" db="EMBL/GenBank/DDBJ databases">
        <authorList>
            <person name="Qin X."/>
            <person name="Bachman B."/>
            <person name="Battles P."/>
            <person name="Bell A."/>
            <person name="Bess C."/>
            <person name="Bickham C."/>
            <person name="Chaboub L."/>
            <person name="Chen D."/>
            <person name="Coyle M."/>
            <person name="Deiros D.R."/>
            <person name="Dinh H."/>
            <person name="Forbes L."/>
            <person name="Fowler G."/>
            <person name="Francisco L."/>
            <person name="Fu Q."/>
            <person name="Gubbala S."/>
            <person name="Hale W."/>
            <person name="Han Y."/>
            <person name="Hemphill L."/>
            <person name="Highlander S.K."/>
            <person name="Hirani K."/>
            <person name="Hogues M."/>
            <person name="Jackson L."/>
            <person name="Jakkamsetti A."/>
            <person name="Javaid M."/>
            <person name="Jiang H."/>
            <person name="Korchina V."/>
            <person name="Kovar C."/>
            <person name="Lara F."/>
            <person name="Lee S."/>
            <person name="Mata R."/>
            <person name="Mathew T."/>
            <person name="Moen C."/>
            <person name="Morales K."/>
            <person name="Munidasa M."/>
            <person name="Nazareth L."/>
            <person name="Ngo R."/>
            <person name="Nguyen L."/>
            <person name="Okwuonu G."/>
            <person name="Ongeri F."/>
            <person name="Patil S."/>
            <person name="Petrosino J."/>
            <person name="Pham C."/>
            <person name="Pham P."/>
            <person name="Pu L.-L."/>
            <person name="Puazo M."/>
            <person name="Raj R."/>
            <person name="Reid J."/>
            <person name="Rouhana J."/>
            <person name="Saada N."/>
            <person name="Shang Y."/>
            <person name="Simmons D."/>
            <person name="Thornton R."/>
            <person name="Warren J."/>
            <person name="Weissenberger G."/>
            <person name="Zhang J."/>
            <person name="Zhang L."/>
            <person name="Zhou C."/>
            <person name="Zhu D."/>
            <person name="Muzny D."/>
            <person name="Worley K."/>
            <person name="Gibbs R."/>
        </authorList>
    </citation>
    <scope>NUCLEOTIDE SEQUENCE [LARGE SCALE GENOMIC DNA]</scope>
    <source>
        <strain evidence="2 3">F0268</strain>
    </source>
</reference>
<evidence type="ECO:0000313" key="3">
    <source>
        <dbReference type="Proteomes" id="UP000004121"/>
    </source>
</evidence>
<sequence length="678" mass="79762">MMENLKFQNEFFLDEVIEGFYVPGLMKRAWAAELQLLSLLDSICKKKQISYFLDCGALLGAVRHKGFIPWDDDLDISMSRKDFRILESCIEKELPEEIGFYYVGRDRETASSMAAIGMKSPCIDPEKQACFHQFPFYVGLDIRILEDVLEEDREETRQEIFYFLASLLKAVEEEKNSDYNYLYQKWEKEILAVRRKISQFLQQSHKLSPLLFPKDGKSFVGEIYYAMDSLYSCVDSMDTEYVAWGPDYALRRKGKMKREWYFGEKDRQISFYGQRYSVPSDLEAVLEVQYGEYSIPRQNLGGHLYPFYKKSEEYFHKSLGENDPYRYFFLEEDLRENKRKNLRCILLESFEALEQAWKGILDKEIIKEELKLLCQKSQEDALAIGNAIETRGNCSSVSILEKYCTLLFELYEILNEASFLQESDSVKDLSKGEREKQFFDLLQAKTQQILKTIQEAKEQFKEDWKVRVVFLVYSYARFEKSFAREFHKIQEAGNMEVFLLPVPYGFKNVKAELRERLYEGTLFQEKYQILDYESINLQSLQADIIVTTTAFDHVNPVFSLDPFYDTKNLKSFTPNLIYYPDFSVNRAREGEDKALYNQRYYMPLPGIAHCDFSIFSTEDIAAGYLQYWKENIFSKANRSSCERELEKKFLSLDHFKRISQDKAKETDPVVKLISAIVK</sequence>
<dbReference type="GO" id="GO:0009100">
    <property type="term" value="P:glycoprotein metabolic process"/>
    <property type="evidence" value="ECO:0007669"/>
    <property type="project" value="UniProtKB-ARBA"/>
</dbReference>
<dbReference type="PANTHER" id="PTHR43404">
    <property type="entry name" value="LIPOPOLYSACCHARIDE CHOLINEPHOSPHOTRANSFERASE LICD"/>
    <property type="match status" value="1"/>
</dbReference>
<dbReference type="OrthoDB" id="9786100at2"/>
<feature type="domain" description="LicD/FKTN/FKRP nucleotidyltransferase" evidence="1">
    <location>
        <begin position="44"/>
        <end position="291"/>
    </location>
</feature>
<gene>
    <name evidence="2" type="ORF">HMPREF6123_0022</name>
</gene>
<organism evidence="2 3">
    <name type="scientific">Oribacterium sinus F0268</name>
    <dbReference type="NCBI Taxonomy" id="585501"/>
    <lineage>
        <taxon>Bacteria</taxon>
        <taxon>Bacillati</taxon>
        <taxon>Bacillota</taxon>
        <taxon>Clostridia</taxon>
        <taxon>Lachnospirales</taxon>
        <taxon>Lachnospiraceae</taxon>
        <taxon>Oribacterium</taxon>
    </lineage>
</organism>
<comment type="caution">
    <text evidence="2">The sequence shown here is derived from an EMBL/GenBank/DDBJ whole genome shotgun (WGS) entry which is preliminary data.</text>
</comment>
<dbReference type="InterPro" id="IPR052942">
    <property type="entry name" value="LPS_cholinephosphotransferase"/>
</dbReference>
<evidence type="ECO:0000259" key="1">
    <source>
        <dbReference type="Pfam" id="PF04991"/>
    </source>
</evidence>
<dbReference type="Proteomes" id="UP000004121">
    <property type="component" value="Unassembled WGS sequence"/>
</dbReference>